<evidence type="ECO:0000313" key="7">
    <source>
        <dbReference type="EMBL" id="GCB19302.1"/>
    </source>
</evidence>
<evidence type="ECO:0000256" key="2">
    <source>
        <dbReference type="ARBA" id="ARBA00023002"/>
    </source>
</evidence>
<keyword evidence="2" id="KW-0560">Oxidoreductase</keyword>
<keyword evidence="6" id="KW-0732">Signal</keyword>
<dbReference type="STRING" id="105351.A0A401KJF3"/>
<feature type="chain" id="PRO_5019528086" evidence="6">
    <location>
        <begin position="23"/>
        <end position="950"/>
    </location>
</feature>
<dbReference type="GO" id="GO:0000139">
    <property type="term" value="C:Golgi membrane"/>
    <property type="evidence" value="ECO:0007669"/>
    <property type="project" value="InterPro"/>
</dbReference>
<protein>
    <submittedName>
        <fullName evidence="7">Trichodiene oxygenase</fullName>
    </submittedName>
</protein>
<dbReference type="GO" id="GO:0006506">
    <property type="term" value="P:GPI anchor biosynthetic process"/>
    <property type="evidence" value="ECO:0007669"/>
    <property type="project" value="InterPro"/>
</dbReference>
<keyword evidence="5" id="KW-0812">Transmembrane</keyword>
<dbReference type="PANTHER" id="PTHR31410:SF1">
    <property type="entry name" value="POST-GPI ATTACHMENT TO PROTEINS FACTOR 4"/>
    <property type="match status" value="1"/>
</dbReference>
<proteinExistence type="predicted"/>
<dbReference type="InterPro" id="IPR017972">
    <property type="entry name" value="Cyt_P450_CS"/>
</dbReference>
<dbReference type="Pfam" id="PF00067">
    <property type="entry name" value="p450"/>
    <property type="match status" value="1"/>
</dbReference>
<dbReference type="GO" id="GO:0016705">
    <property type="term" value="F:oxidoreductase activity, acting on paired donors, with incorporation or reduction of molecular oxygen"/>
    <property type="evidence" value="ECO:0007669"/>
    <property type="project" value="InterPro"/>
</dbReference>
<dbReference type="SUPFAM" id="SSF48264">
    <property type="entry name" value="Cytochrome P450"/>
    <property type="match status" value="1"/>
</dbReference>
<dbReference type="EMBL" id="BDHI01000002">
    <property type="protein sequence ID" value="GCB19302.1"/>
    <property type="molecule type" value="Genomic_DNA"/>
</dbReference>
<dbReference type="PRINTS" id="PR00463">
    <property type="entry name" value="EP450I"/>
</dbReference>
<evidence type="ECO:0000256" key="1">
    <source>
        <dbReference type="ARBA" id="ARBA00022723"/>
    </source>
</evidence>
<dbReference type="GO" id="GO:0005506">
    <property type="term" value="F:iron ion binding"/>
    <property type="evidence" value="ECO:0007669"/>
    <property type="project" value="InterPro"/>
</dbReference>
<keyword evidence="4" id="KW-0349">Heme</keyword>
<dbReference type="CDD" id="cd11062">
    <property type="entry name" value="CYP58-like"/>
    <property type="match status" value="1"/>
</dbReference>
<dbReference type="InterPro" id="IPR029675">
    <property type="entry name" value="PGAP4"/>
</dbReference>
<feature type="transmembrane region" description="Helical" evidence="5">
    <location>
        <begin position="809"/>
        <end position="830"/>
    </location>
</feature>
<feature type="signal peptide" evidence="6">
    <location>
        <begin position="1"/>
        <end position="22"/>
    </location>
</feature>
<comment type="caution">
    <text evidence="7">The sequence shown here is derived from an EMBL/GenBank/DDBJ whole genome shotgun (WGS) entry which is preliminary data.</text>
</comment>
<evidence type="ECO:0000256" key="6">
    <source>
        <dbReference type="SAM" id="SignalP"/>
    </source>
</evidence>
<dbReference type="AlphaFoldDB" id="A0A401KJF3"/>
<accession>A0A401KJF3</accession>
<evidence type="ECO:0000256" key="5">
    <source>
        <dbReference type="SAM" id="Phobius"/>
    </source>
</evidence>
<feature type="transmembrane region" description="Helical" evidence="5">
    <location>
        <begin position="779"/>
        <end position="797"/>
    </location>
</feature>
<keyword evidence="5" id="KW-0472">Membrane</keyword>
<dbReference type="GO" id="GO:0016757">
    <property type="term" value="F:glycosyltransferase activity"/>
    <property type="evidence" value="ECO:0007669"/>
    <property type="project" value="InterPro"/>
</dbReference>
<keyword evidence="5" id="KW-1133">Transmembrane helix</keyword>
<dbReference type="InterPro" id="IPR001128">
    <property type="entry name" value="Cyt_P450"/>
</dbReference>
<evidence type="ECO:0000313" key="8">
    <source>
        <dbReference type="Proteomes" id="UP000286921"/>
    </source>
</evidence>
<evidence type="ECO:0000256" key="3">
    <source>
        <dbReference type="ARBA" id="ARBA00023004"/>
    </source>
</evidence>
<dbReference type="Gene3D" id="1.10.630.10">
    <property type="entry name" value="Cytochrome P450"/>
    <property type="match status" value="1"/>
</dbReference>
<dbReference type="InterPro" id="IPR002401">
    <property type="entry name" value="Cyt_P450_E_grp-I"/>
</dbReference>
<dbReference type="Proteomes" id="UP000286921">
    <property type="component" value="Unassembled WGS sequence"/>
</dbReference>
<sequence>MSLLWNVGVAALLAVLWTASEAVRRLYFHPLAHIPGPRLAALTWWYEFYFDVIRPGQYVFKIQELHIRYGPIIRITPDEVHVNDVGFLDTIYAPSMIRRDKYGYQLRSLRVPGGLGTTTDHDLHKVRRESLTPFFSKKNIQYMEGLITDKVDQLKQLISTHVARDTPVNLSDVFFAFSNDVVNNFLFAHRTDVLASEPKAATLRQNSKELLMGININKHFPQIPDFLESLPMSISRPVMPPGLIDLLTLFDRVREEIFMIKKDKESSVAHKKNIGPTGKASVFDSLVDNPNLPASEKTLLRLQQEGALLVLAGTESPAQTLNIIFYHLLANPALLEKLRRELRAVPVPSSWTQLEQLPYLSAVIEEGNRLSFGVTARSARIAHEPLTYTPSAYVSSTCPPSTRSKSYIIPAGTPVCTTTLSAHTADTVFPDPFVFDPERWLGDAGKERRRFQMAFNKGGRRCLGIELARAELYHVVAALVREFDMALFETDADDVAFMYDYQVAMPKMGSKGTMLPIPSTRVAKQFFTHLPYYLQLRASKILISSLFVWLLIFYYCRVTLWRDPHSAYFQDRHVYELDYSLHREREAWHFISQHNSGIDPPDYVKSGSTPSVCIAMVTVRRDSDHYFEASVGSLLEGLDERERQALYLSILFTDTDPRVHPSWDQKWVGRLVDSADTYNVTEGQLQHLQDLEKAKNFYEKGVFDYIYALRACQEVNAPYTIIFEDDIILATGWFSKTLKALSDISQRNQQPRNPWIYLRLFYTETSLGWSDSDMAYRNMPLIFGLLMLSTFSSLSMLRHTRFQWLHLDTLSIVVISMICVPAFTALVYMAGKYNVMPLHGVVEMNQYGCCTQGLVFPRENVDGLIEFLSARGHGQTDSMIEEYADQNQLTRYALAPPQLQHVGLKSSRNNLDINTQSTWAFWFETNDPAKLRREHATLLEDDDVERMLNV</sequence>
<dbReference type="GO" id="GO:0004497">
    <property type="term" value="F:monooxygenase activity"/>
    <property type="evidence" value="ECO:0007669"/>
    <property type="project" value="InterPro"/>
</dbReference>
<dbReference type="InterPro" id="IPR036396">
    <property type="entry name" value="Cyt_P450_sf"/>
</dbReference>
<organism evidence="7 8">
    <name type="scientific">Aspergillus awamori</name>
    <name type="common">Black koji mold</name>
    <dbReference type="NCBI Taxonomy" id="105351"/>
    <lineage>
        <taxon>Eukaryota</taxon>
        <taxon>Fungi</taxon>
        <taxon>Dikarya</taxon>
        <taxon>Ascomycota</taxon>
        <taxon>Pezizomycotina</taxon>
        <taxon>Eurotiomycetes</taxon>
        <taxon>Eurotiomycetidae</taxon>
        <taxon>Eurotiales</taxon>
        <taxon>Aspergillaceae</taxon>
        <taxon>Aspergillus</taxon>
    </lineage>
</organism>
<keyword evidence="1 4" id="KW-0479">Metal-binding</keyword>
<dbReference type="PROSITE" id="PS00086">
    <property type="entry name" value="CYTOCHROME_P450"/>
    <property type="match status" value="1"/>
</dbReference>
<dbReference type="PANTHER" id="PTHR31410">
    <property type="entry name" value="TRANSMEMBRANE PROTEIN 246"/>
    <property type="match status" value="1"/>
</dbReference>
<evidence type="ECO:0000256" key="4">
    <source>
        <dbReference type="PIRSR" id="PIRSR602401-1"/>
    </source>
</evidence>
<keyword evidence="8" id="KW-1185">Reference proteome</keyword>
<keyword evidence="3 4" id="KW-0408">Iron</keyword>
<feature type="binding site" description="axial binding residue" evidence="4">
    <location>
        <position position="462"/>
    </location>
    <ligand>
        <name>heme</name>
        <dbReference type="ChEBI" id="CHEBI:30413"/>
    </ligand>
    <ligandPart>
        <name>Fe</name>
        <dbReference type="ChEBI" id="CHEBI:18248"/>
    </ligandPart>
</feature>
<comment type="cofactor">
    <cofactor evidence="4">
        <name>heme</name>
        <dbReference type="ChEBI" id="CHEBI:30413"/>
    </cofactor>
</comment>
<dbReference type="CDD" id="cd22189">
    <property type="entry name" value="PGAP4-like_fungal"/>
    <property type="match status" value="1"/>
</dbReference>
<dbReference type="GO" id="GO:0020037">
    <property type="term" value="F:heme binding"/>
    <property type="evidence" value="ECO:0007669"/>
    <property type="project" value="InterPro"/>
</dbReference>
<reference evidence="7 8" key="1">
    <citation type="submission" date="2016-09" db="EMBL/GenBank/DDBJ databases">
        <title>Aspergillus awamori IFM 58123T.</title>
        <authorList>
            <person name="Kusuya Y."/>
            <person name="Shimizu M."/>
            <person name="Takahashi H."/>
            <person name="Yaguchi T."/>
        </authorList>
    </citation>
    <scope>NUCLEOTIDE SEQUENCE [LARGE SCALE GENOMIC DNA]</scope>
    <source>
        <strain evidence="7 8">IFM 58123</strain>
    </source>
</reference>
<gene>
    <name evidence="7" type="ORF">AAWM_02187</name>
</gene>
<name>A0A401KJF3_ASPAW</name>